<dbReference type="CDD" id="cd14791">
    <property type="entry name" value="GH36"/>
    <property type="match status" value="1"/>
</dbReference>
<gene>
    <name evidence="3" type="ORF">DL346_14220</name>
</gene>
<evidence type="ECO:0000313" key="4">
    <source>
        <dbReference type="Proteomes" id="UP000249260"/>
    </source>
</evidence>
<dbReference type="Gene3D" id="2.60.40.1180">
    <property type="entry name" value="Golgi alpha-mannosidase II"/>
    <property type="match status" value="1"/>
</dbReference>
<dbReference type="Pfam" id="PF02065">
    <property type="entry name" value="Melibiase"/>
    <property type="match status" value="1"/>
</dbReference>
<dbReference type="GO" id="GO:0016052">
    <property type="term" value="P:carbohydrate catabolic process"/>
    <property type="evidence" value="ECO:0007669"/>
    <property type="project" value="InterPro"/>
</dbReference>
<dbReference type="PANTHER" id="PTHR43053">
    <property type="entry name" value="GLYCOSIDASE FAMILY 31"/>
    <property type="match status" value="1"/>
</dbReference>
<dbReference type="RefSeq" id="WP_112882747.1">
    <property type="nucleotide sequence ID" value="NZ_QLUW01000002.1"/>
</dbReference>
<proteinExistence type="predicted"/>
<dbReference type="InterPro" id="IPR050985">
    <property type="entry name" value="Alpha-glycosidase_related"/>
</dbReference>
<dbReference type="OrthoDB" id="9758822at2"/>
<accession>A0A328U1L8</accession>
<dbReference type="InterPro" id="IPR002252">
    <property type="entry name" value="Glyco_hydro_36"/>
</dbReference>
<sequence>MPDNKFHLKQASSFVRLVGNEEAAPEQLELQRHWSGDSCASTLINRGETGCSIKEIVLFQRDLPFDASTPVYGEGYSKLSQYAGTIANVSLISGYSDRDHYKIPQAEGFQTVYNLALLSPADADAILLAFTSCHRFNGEIRLVQGTIEIVLVTDGVRIEAGESWELEHFEIVQGQDHNKLFAQVAETIRTYHPLLEAAEVPTGWCSWYWYGPEVTEADVEANMDVMSAEYPEQLKYVLIDDGYQTYMGDWLIPGPAFQDMKALCRTILDKGLEPAIWVAPFIAEKDSDLFRNHPDWFVKDASGSPLASDTVSFGGWRNGPWYMLDGTHPGAQNYLKYVFHTMREEWGNRFFKLDATMWGALHGGTYYKPNTTRVEAYREGMQAILEGAGADSFILGCNAPMWPSLGVVHGMRITDDIAYDWSKFKKNAKENFWRNWQHNELWVNDPDCVLLDNYMENHLENQILPDGSFLPTESKLTEDEFGFHAAHIYCSGGMVLSGDSLLVQSDRARSTLRKLLQPTNVAAKFDDISFKVGRLQVGDKLVIAVFNDQDEPTAVEVALPQSCTITDYWTDEELGVYADRITIELRPHHARLLVCN</sequence>
<evidence type="ECO:0000256" key="1">
    <source>
        <dbReference type="ARBA" id="ARBA00022801"/>
    </source>
</evidence>
<dbReference type="SUPFAM" id="SSF51445">
    <property type="entry name" value="(Trans)glycosidases"/>
    <property type="match status" value="1"/>
</dbReference>
<dbReference type="InterPro" id="IPR013780">
    <property type="entry name" value="Glyco_hydro_b"/>
</dbReference>
<protein>
    <submittedName>
        <fullName evidence="3">Alpha-galactosidase</fullName>
    </submittedName>
</protein>
<dbReference type="InterPro" id="IPR013785">
    <property type="entry name" value="Aldolase_TIM"/>
</dbReference>
<comment type="caution">
    <text evidence="3">The sequence shown here is derived from an EMBL/GenBank/DDBJ whole genome shotgun (WGS) entry which is preliminary data.</text>
</comment>
<dbReference type="SUPFAM" id="SSF51011">
    <property type="entry name" value="Glycosyl hydrolase domain"/>
    <property type="match status" value="1"/>
</dbReference>
<reference evidence="3 4" key="1">
    <citation type="submission" date="2018-06" db="EMBL/GenBank/DDBJ databases">
        <title>Paenibacillus montanisoli sp. nov., isolated from mountain area soil.</title>
        <authorList>
            <person name="Wu M."/>
        </authorList>
    </citation>
    <scope>NUCLEOTIDE SEQUENCE [LARGE SCALE GENOMIC DNA]</scope>
    <source>
        <strain evidence="3 4">RA17</strain>
    </source>
</reference>
<dbReference type="GO" id="GO:0004557">
    <property type="term" value="F:alpha-galactosidase activity"/>
    <property type="evidence" value="ECO:0007669"/>
    <property type="project" value="InterPro"/>
</dbReference>
<dbReference type="Proteomes" id="UP000249260">
    <property type="component" value="Unassembled WGS sequence"/>
</dbReference>
<dbReference type="EMBL" id="QLUW01000002">
    <property type="protein sequence ID" value="RAP76529.1"/>
    <property type="molecule type" value="Genomic_DNA"/>
</dbReference>
<dbReference type="Gene3D" id="3.20.20.70">
    <property type="entry name" value="Aldolase class I"/>
    <property type="match status" value="1"/>
</dbReference>
<evidence type="ECO:0000256" key="2">
    <source>
        <dbReference type="ARBA" id="ARBA00023295"/>
    </source>
</evidence>
<keyword evidence="1" id="KW-0378">Hydrolase</keyword>
<name>A0A328U1L8_9BACL</name>
<dbReference type="InterPro" id="IPR017853">
    <property type="entry name" value="GH"/>
</dbReference>
<organism evidence="3 4">
    <name type="scientific">Paenibacillus montanisoli</name>
    <dbReference type="NCBI Taxonomy" id="2081970"/>
    <lineage>
        <taxon>Bacteria</taxon>
        <taxon>Bacillati</taxon>
        <taxon>Bacillota</taxon>
        <taxon>Bacilli</taxon>
        <taxon>Bacillales</taxon>
        <taxon>Paenibacillaceae</taxon>
        <taxon>Paenibacillus</taxon>
    </lineage>
</organism>
<dbReference type="AlphaFoldDB" id="A0A328U1L8"/>
<keyword evidence="2" id="KW-0326">Glycosidase</keyword>
<dbReference type="PANTHER" id="PTHR43053:SF3">
    <property type="entry name" value="ALPHA-GALACTOSIDASE C-RELATED"/>
    <property type="match status" value="1"/>
</dbReference>
<evidence type="ECO:0000313" key="3">
    <source>
        <dbReference type="EMBL" id="RAP76529.1"/>
    </source>
</evidence>
<keyword evidence="4" id="KW-1185">Reference proteome</keyword>